<dbReference type="Proteomes" id="UP000649573">
    <property type="component" value="Unassembled WGS sequence"/>
</dbReference>
<dbReference type="EMBL" id="BMRE01000010">
    <property type="protein sequence ID" value="GGU35910.1"/>
    <property type="molecule type" value="Genomic_DNA"/>
</dbReference>
<dbReference type="SMART" id="SM00421">
    <property type="entry name" value="HTH_LUXR"/>
    <property type="match status" value="1"/>
</dbReference>
<protein>
    <submittedName>
        <fullName evidence="4">LuxR family transcriptional regulator</fullName>
    </submittedName>
</protein>
<name>A0ABQ2UJY1_9PSEU</name>
<dbReference type="SUPFAM" id="SSF46894">
    <property type="entry name" value="C-terminal effector domain of the bipartite response regulators"/>
    <property type="match status" value="1"/>
</dbReference>
<evidence type="ECO:0000313" key="4">
    <source>
        <dbReference type="EMBL" id="GGU35910.1"/>
    </source>
</evidence>
<reference evidence="5" key="1">
    <citation type="journal article" date="2019" name="Int. J. Syst. Evol. Microbiol.">
        <title>The Global Catalogue of Microorganisms (GCM) 10K type strain sequencing project: providing services to taxonomists for standard genome sequencing and annotation.</title>
        <authorList>
            <consortium name="The Broad Institute Genomics Platform"/>
            <consortium name="The Broad Institute Genome Sequencing Center for Infectious Disease"/>
            <person name="Wu L."/>
            <person name="Ma J."/>
        </authorList>
    </citation>
    <scope>NUCLEOTIDE SEQUENCE [LARGE SCALE GENOMIC DNA]</scope>
    <source>
        <strain evidence="5">JCM 3296</strain>
    </source>
</reference>
<dbReference type="SUPFAM" id="SSF48452">
    <property type="entry name" value="TPR-like"/>
    <property type="match status" value="1"/>
</dbReference>
<dbReference type="Gene3D" id="1.10.10.10">
    <property type="entry name" value="Winged helix-like DNA-binding domain superfamily/Winged helix DNA-binding domain"/>
    <property type="match status" value="1"/>
</dbReference>
<dbReference type="Pfam" id="PF13191">
    <property type="entry name" value="AAA_16"/>
    <property type="match status" value="1"/>
</dbReference>
<dbReference type="InterPro" id="IPR000792">
    <property type="entry name" value="Tscrpt_reg_LuxR_C"/>
</dbReference>
<dbReference type="InterPro" id="IPR027417">
    <property type="entry name" value="P-loop_NTPase"/>
</dbReference>
<dbReference type="Pfam" id="PF00196">
    <property type="entry name" value="GerE"/>
    <property type="match status" value="1"/>
</dbReference>
<keyword evidence="1" id="KW-0547">Nucleotide-binding</keyword>
<evidence type="ECO:0000313" key="5">
    <source>
        <dbReference type="Proteomes" id="UP000649573"/>
    </source>
</evidence>
<proteinExistence type="predicted"/>
<dbReference type="PANTHER" id="PTHR16305">
    <property type="entry name" value="TESTICULAR SOLUBLE ADENYLYL CYCLASE"/>
    <property type="match status" value="1"/>
</dbReference>
<dbReference type="Gene3D" id="1.25.40.10">
    <property type="entry name" value="Tetratricopeptide repeat domain"/>
    <property type="match status" value="2"/>
</dbReference>
<dbReference type="InterPro" id="IPR036388">
    <property type="entry name" value="WH-like_DNA-bd_sf"/>
</dbReference>
<evidence type="ECO:0000259" key="3">
    <source>
        <dbReference type="PROSITE" id="PS50043"/>
    </source>
</evidence>
<gene>
    <name evidence="4" type="ORF">GCM10010178_30200</name>
</gene>
<keyword evidence="2" id="KW-0067">ATP-binding</keyword>
<feature type="domain" description="HTH luxR-type" evidence="3">
    <location>
        <begin position="930"/>
        <end position="995"/>
    </location>
</feature>
<dbReference type="PROSITE" id="PS50043">
    <property type="entry name" value="HTH_LUXR_2"/>
    <property type="match status" value="1"/>
</dbReference>
<dbReference type="Gene3D" id="3.40.50.300">
    <property type="entry name" value="P-loop containing nucleotide triphosphate hydrolases"/>
    <property type="match status" value="1"/>
</dbReference>
<dbReference type="PRINTS" id="PR00038">
    <property type="entry name" value="HTHLUXR"/>
</dbReference>
<sequence>MTCASMPLVARLGSGIPLVARDRELDRLRAMLAQAGDGVAGAVLLAGDAGVGKTRLVDELAASAEDTLVLMGRCLDAGETGLPYLPFAEALSGLNDIPNRPALAMLLPQLALPAEREPGTEGMIAPSLIPGRRPEQDVGQLQLFDAVLGLLTDLSERQRVLLVVEDLHWADASTRYLLSFLLSRLRSQRLLVVGTYRADDLHRSHPLRPLLSELVRLPAVERLDLSPFNAADARRFVEALSDDLPEDVVAEVAQRSEGNAFFAEELIAVATCDDRSSLPSALADVLLSRVERLSPQAQHVVRVASVRGRRVRHDRLREVAGLSDVDLDTALRELVQHHLLVVDDNEVYTFRHALLREAVYGDLLPGERVRLHAAYARYLAEHLEERGAAAALAHHAFESHDLPLALKASIKASREAERAGAPAESLRYLEKALNLWNAVPAGDRPSDVDESVLLRRASWVAGTAGQPERAVAFARSATKALTAEQTPEEAAEVWLRLAQALSILDGNEEEHFLVLAKALDLVYDREPSPTRARVLAGKASALRQQRKDDAAREAAEQAIADGQTANAPGAVADALGTLAILDDHAMRHAEAKVSFERAIKSAREVGAFNNELRAWYYYGLMHYDQGELAEAARVFNEAGNRAKETGLTWSSFGLEIRILQLLVHYYIGDWDYAAWASEPPGMSVSSTVLARLAAARTHLTVGRGELAETERQITKLRSDWHRDIQIALITGGTGAEVALWRGRPELAVERITDAMEWTRKLGGPWMLADIRIGAIGIAAYADLAAKARRKRDTEAEKNAVEAGHKLAEHVRLTAVHGKPRTGTLGPEGRAWLARSNAEESRLQGPGDPELWQQAVDGFAYGLVFEQALCRWRLAEALLGAESRENHREEAAEQLRLADEVATRLKAVPLQEAVASCAKRARITLRADEPAREHLDLFTPRERAVLALVASGRTNREVGEELYISEKTVSVHLSRIMAKLGASRRAEAVAIAYDRGLLE</sequence>
<comment type="caution">
    <text evidence="4">The sequence shown here is derived from an EMBL/GenBank/DDBJ whole genome shotgun (WGS) entry which is preliminary data.</text>
</comment>
<dbReference type="PROSITE" id="PS00622">
    <property type="entry name" value="HTH_LUXR_1"/>
    <property type="match status" value="1"/>
</dbReference>
<dbReference type="CDD" id="cd06170">
    <property type="entry name" value="LuxR_C_like"/>
    <property type="match status" value="1"/>
</dbReference>
<dbReference type="InterPro" id="IPR011990">
    <property type="entry name" value="TPR-like_helical_dom_sf"/>
</dbReference>
<dbReference type="PANTHER" id="PTHR16305:SF35">
    <property type="entry name" value="TRANSCRIPTIONAL ACTIVATOR DOMAIN"/>
    <property type="match status" value="1"/>
</dbReference>
<dbReference type="InterPro" id="IPR016032">
    <property type="entry name" value="Sig_transdc_resp-reg_C-effctor"/>
</dbReference>
<evidence type="ECO:0000256" key="1">
    <source>
        <dbReference type="ARBA" id="ARBA00022741"/>
    </source>
</evidence>
<accession>A0ABQ2UJY1</accession>
<dbReference type="InterPro" id="IPR041664">
    <property type="entry name" value="AAA_16"/>
</dbReference>
<evidence type="ECO:0000256" key="2">
    <source>
        <dbReference type="ARBA" id="ARBA00022840"/>
    </source>
</evidence>
<organism evidence="4 5">
    <name type="scientific">Lentzea flava</name>
    <dbReference type="NCBI Taxonomy" id="103732"/>
    <lineage>
        <taxon>Bacteria</taxon>
        <taxon>Bacillati</taxon>
        <taxon>Actinomycetota</taxon>
        <taxon>Actinomycetes</taxon>
        <taxon>Pseudonocardiales</taxon>
        <taxon>Pseudonocardiaceae</taxon>
        <taxon>Lentzea</taxon>
    </lineage>
</organism>
<keyword evidence="5" id="KW-1185">Reference proteome</keyword>
<dbReference type="SUPFAM" id="SSF52540">
    <property type="entry name" value="P-loop containing nucleoside triphosphate hydrolases"/>
    <property type="match status" value="1"/>
</dbReference>